<accession>A0A6C0G8A4</accession>
<dbReference type="KEGG" id="plyc:GXP70_13155"/>
<dbReference type="AlphaFoldDB" id="A0A6C0G8A4"/>
<organism evidence="1 2">
    <name type="scientific">Paenibacillus lycopersici</name>
    <dbReference type="NCBI Taxonomy" id="2704462"/>
    <lineage>
        <taxon>Bacteria</taxon>
        <taxon>Bacillati</taxon>
        <taxon>Bacillota</taxon>
        <taxon>Bacilli</taxon>
        <taxon>Bacillales</taxon>
        <taxon>Paenibacillaceae</taxon>
        <taxon>Paenibacillus</taxon>
    </lineage>
</organism>
<sequence length="84" mass="9733">MIPVKMPKEQKDALIRSVQTYFEEERSETIGSISAESLIDFMLKELAPYAYNQAIADARRLMQDKSAQIEDELYALEKPIRPIR</sequence>
<dbReference type="Proteomes" id="UP000476064">
    <property type="component" value="Chromosome"/>
</dbReference>
<dbReference type="RefSeq" id="WP_162360458.1">
    <property type="nucleotide sequence ID" value="NZ_CP048209.1"/>
</dbReference>
<evidence type="ECO:0000313" key="2">
    <source>
        <dbReference type="Proteomes" id="UP000476064"/>
    </source>
</evidence>
<name>A0A6C0G8A4_9BACL</name>
<keyword evidence="2" id="KW-1185">Reference proteome</keyword>
<reference evidence="1 2" key="1">
    <citation type="submission" date="2020-01" db="EMBL/GenBank/DDBJ databases">
        <title>Paenibacillus sp. nov., isolated from tomato rhizosphere.</title>
        <authorList>
            <person name="Weon H.-Y."/>
            <person name="Lee S.A."/>
        </authorList>
    </citation>
    <scope>NUCLEOTIDE SEQUENCE [LARGE SCALE GENOMIC DNA]</scope>
    <source>
        <strain evidence="1 2">12200R-189</strain>
    </source>
</reference>
<dbReference type="EMBL" id="CP048209">
    <property type="protein sequence ID" value="QHT63901.1"/>
    <property type="molecule type" value="Genomic_DNA"/>
</dbReference>
<protein>
    <submittedName>
        <fullName evidence="1">DUF2164 domain-containing protein</fullName>
    </submittedName>
</protein>
<evidence type="ECO:0000313" key="1">
    <source>
        <dbReference type="EMBL" id="QHT63901.1"/>
    </source>
</evidence>
<dbReference type="Pfam" id="PF09932">
    <property type="entry name" value="DUF2164"/>
    <property type="match status" value="1"/>
</dbReference>
<proteinExistence type="predicted"/>
<gene>
    <name evidence="1" type="ORF">GXP70_13155</name>
</gene>
<dbReference type="InterPro" id="IPR018680">
    <property type="entry name" value="DUF2164"/>
</dbReference>